<gene>
    <name evidence="1" type="ORF">FHS21_006340</name>
</gene>
<sequence>MMVGSAFRVVKLLLASTIIGGLLGCDNAYLPPIPIPDNIPTEGQVDTQYISGWCILNVHKMDDKFAATVVQNGIVGAFDKVGTRVLEGKPEERPHRVDLGENKAGYWYAAPIIKGVPPNLEQADKTLGQLSACVEKEPVLARTFNRAVIEASGAYFSFRDHDELLFVMFPEEKILLAVQSSD</sequence>
<comment type="caution">
    <text evidence="1">The sequence shown here is derived from an EMBL/GenBank/DDBJ whole genome shotgun (WGS) entry which is preliminary data.</text>
</comment>
<organism evidence="1 2">
    <name type="scientific">Phyllobacterium trifolii</name>
    <dbReference type="NCBI Taxonomy" id="300193"/>
    <lineage>
        <taxon>Bacteria</taxon>
        <taxon>Pseudomonadati</taxon>
        <taxon>Pseudomonadota</taxon>
        <taxon>Alphaproteobacteria</taxon>
        <taxon>Hyphomicrobiales</taxon>
        <taxon>Phyllobacteriaceae</taxon>
        <taxon>Phyllobacterium</taxon>
    </lineage>
</organism>
<reference evidence="1 2" key="1">
    <citation type="submission" date="2020-08" db="EMBL/GenBank/DDBJ databases">
        <title>Genomic Encyclopedia of Type Strains, Phase III (KMG-III): the genomes of soil and plant-associated and newly described type strains.</title>
        <authorList>
            <person name="Whitman W."/>
        </authorList>
    </citation>
    <scope>NUCLEOTIDE SEQUENCE [LARGE SCALE GENOMIC DNA]</scope>
    <source>
        <strain evidence="1 2">CECT 7015</strain>
    </source>
</reference>
<accession>A0A839UJF3</accession>
<dbReference type="RefSeq" id="WP_183665783.1">
    <property type="nucleotide sequence ID" value="NZ_JACHXN010000048.1"/>
</dbReference>
<protein>
    <submittedName>
        <fullName evidence="1">Uncharacterized protein</fullName>
    </submittedName>
</protein>
<proteinExistence type="predicted"/>
<dbReference type="EMBL" id="JACHXN010000048">
    <property type="protein sequence ID" value="MBB3149883.1"/>
    <property type="molecule type" value="Genomic_DNA"/>
</dbReference>
<dbReference type="AlphaFoldDB" id="A0A839UJF3"/>
<evidence type="ECO:0000313" key="1">
    <source>
        <dbReference type="EMBL" id="MBB3149883.1"/>
    </source>
</evidence>
<keyword evidence="2" id="KW-1185">Reference proteome</keyword>
<dbReference type="Proteomes" id="UP000554520">
    <property type="component" value="Unassembled WGS sequence"/>
</dbReference>
<name>A0A839UJF3_9HYPH</name>
<evidence type="ECO:0000313" key="2">
    <source>
        <dbReference type="Proteomes" id="UP000554520"/>
    </source>
</evidence>